<dbReference type="AlphaFoldDB" id="A0A6F8XLM3"/>
<proteinExistence type="predicted"/>
<dbReference type="KEGG" id="pfla:Pflav_011080"/>
<sequence length="68" mass="7277">MPWSISYRWTSTSSSTCNATPAITLTNNFNNKLNSTDDNKKRNNALAINIAINGPAGLAHANANANNN</sequence>
<reference evidence="1 2" key="2">
    <citation type="submission" date="2020-03" db="EMBL/GenBank/DDBJ databases">
        <authorList>
            <person name="Ichikawa N."/>
            <person name="Kimura A."/>
            <person name="Kitahashi Y."/>
            <person name="Uohara A."/>
        </authorList>
    </citation>
    <scope>NUCLEOTIDE SEQUENCE [LARGE SCALE GENOMIC DNA]</scope>
    <source>
        <strain evidence="1 2">NBRC 107702</strain>
    </source>
</reference>
<dbReference type="Proteomes" id="UP000502508">
    <property type="component" value="Chromosome"/>
</dbReference>
<keyword evidence="2" id="KW-1185">Reference proteome</keyword>
<protein>
    <submittedName>
        <fullName evidence="1">Uncharacterized protein</fullName>
    </submittedName>
</protein>
<gene>
    <name evidence="1" type="ORF">Pflav_011080</name>
</gene>
<organism evidence="1 2">
    <name type="scientific">Phytohabitans flavus</name>
    <dbReference type="NCBI Taxonomy" id="1076124"/>
    <lineage>
        <taxon>Bacteria</taxon>
        <taxon>Bacillati</taxon>
        <taxon>Actinomycetota</taxon>
        <taxon>Actinomycetes</taxon>
        <taxon>Micromonosporales</taxon>
        <taxon>Micromonosporaceae</taxon>
    </lineage>
</organism>
<accession>A0A6F8XLM3</accession>
<evidence type="ECO:0000313" key="2">
    <source>
        <dbReference type="Proteomes" id="UP000502508"/>
    </source>
</evidence>
<name>A0A6F8XLM3_9ACTN</name>
<reference evidence="1 2" key="1">
    <citation type="submission" date="2020-03" db="EMBL/GenBank/DDBJ databases">
        <title>Whole genome shotgun sequence of Phytohabitans flavus NBRC 107702.</title>
        <authorList>
            <person name="Komaki H."/>
            <person name="Tamura T."/>
        </authorList>
    </citation>
    <scope>NUCLEOTIDE SEQUENCE [LARGE SCALE GENOMIC DNA]</scope>
    <source>
        <strain evidence="1 2">NBRC 107702</strain>
    </source>
</reference>
<dbReference type="EMBL" id="AP022870">
    <property type="protein sequence ID" value="BCB74698.1"/>
    <property type="molecule type" value="Genomic_DNA"/>
</dbReference>
<evidence type="ECO:0000313" key="1">
    <source>
        <dbReference type="EMBL" id="BCB74698.1"/>
    </source>
</evidence>